<sequence length="65" mass="7072">MKTPPHPAQDAMLLECGTRWCVYFNGMDFVAVAPEQIERLQGCLRIEALSAGGLACNNKALPAPR</sequence>
<organism evidence="1 2">
    <name type="scientific">Stenotrophomonas maltophilia</name>
    <name type="common">Pseudomonas maltophilia</name>
    <name type="synonym">Xanthomonas maltophilia</name>
    <dbReference type="NCBI Taxonomy" id="40324"/>
    <lineage>
        <taxon>Bacteria</taxon>
        <taxon>Pseudomonadati</taxon>
        <taxon>Pseudomonadota</taxon>
        <taxon>Gammaproteobacteria</taxon>
        <taxon>Lysobacterales</taxon>
        <taxon>Lysobacteraceae</taxon>
        <taxon>Stenotrophomonas</taxon>
        <taxon>Stenotrophomonas maltophilia group</taxon>
    </lineage>
</organism>
<gene>
    <name evidence="1" type="ORF">E5352_01630</name>
</gene>
<reference evidence="1 2" key="1">
    <citation type="submission" date="2019-04" db="EMBL/GenBank/DDBJ databases">
        <title>Microbes associate with the intestines of laboratory mice.</title>
        <authorList>
            <person name="Navarre W."/>
            <person name="Wong E."/>
            <person name="Huang K."/>
            <person name="Tropini C."/>
            <person name="Ng K."/>
            <person name="Yu B."/>
        </authorList>
    </citation>
    <scope>NUCLEOTIDE SEQUENCE [LARGE SCALE GENOMIC DNA]</scope>
    <source>
        <strain evidence="1 2">NM62_B4-13</strain>
    </source>
</reference>
<accession>A0A4S2D6M8</accession>
<protein>
    <submittedName>
        <fullName evidence="1">Uncharacterized protein</fullName>
    </submittedName>
</protein>
<dbReference type="RefSeq" id="WP_136003103.1">
    <property type="nucleotide sequence ID" value="NZ_SRYW01000001.1"/>
</dbReference>
<name>A0A4S2D6M8_STEMA</name>
<evidence type="ECO:0000313" key="2">
    <source>
        <dbReference type="Proteomes" id="UP000306631"/>
    </source>
</evidence>
<proteinExistence type="predicted"/>
<dbReference type="EMBL" id="SRYW01000001">
    <property type="protein sequence ID" value="TGY37289.1"/>
    <property type="molecule type" value="Genomic_DNA"/>
</dbReference>
<comment type="caution">
    <text evidence="1">The sequence shown here is derived from an EMBL/GenBank/DDBJ whole genome shotgun (WGS) entry which is preliminary data.</text>
</comment>
<evidence type="ECO:0000313" key="1">
    <source>
        <dbReference type="EMBL" id="TGY37289.1"/>
    </source>
</evidence>
<dbReference type="Proteomes" id="UP000306631">
    <property type="component" value="Unassembled WGS sequence"/>
</dbReference>
<dbReference type="AlphaFoldDB" id="A0A4S2D6M8"/>